<organism evidence="2 3">
    <name type="scientific">Nocardia yunnanensis</name>
    <dbReference type="NCBI Taxonomy" id="2382165"/>
    <lineage>
        <taxon>Bacteria</taxon>
        <taxon>Bacillati</taxon>
        <taxon>Actinomycetota</taxon>
        <taxon>Actinomycetes</taxon>
        <taxon>Mycobacteriales</taxon>
        <taxon>Nocardiaceae</taxon>
        <taxon>Nocardia</taxon>
    </lineage>
</organism>
<accession>A0A386ZKN6</accession>
<reference evidence="2 3" key="1">
    <citation type="submission" date="2018-09" db="EMBL/GenBank/DDBJ databases">
        <title>Nocardia yunnanensis sp. nov., an actinomycete isolated from a soil sample.</title>
        <authorList>
            <person name="Zhang J."/>
        </authorList>
    </citation>
    <scope>NUCLEOTIDE SEQUENCE [LARGE SCALE GENOMIC DNA]</scope>
    <source>
        <strain evidence="2 3">CFHS0054</strain>
    </source>
</reference>
<dbReference type="OrthoDB" id="9048715at2"/>
<dbReference type="AlphaFoldDB" id="A0A386ZKN6"/>
<evidence type="ECO:0000313" key="2">
    <source>
        <dbReference type="EMBL" id="AYF77870.1"/>
    </source>
</evidence>
<sequence length="242" mass="26633">MSAIHIAVLNRSTVLTDAEVSAVVPALQTQVHRDWAPAWGSDADLSFVASAQQPEPGSWWLVVSDDSDQAGALGYHDLTPEGLPLGKVFARSDRDAGLQWTVTASHELLEMLADPDINLAAYEFSTATIGRIYAYEVADAVEANQYGYQIDGVLVSDFVFPAWFENFRKAGSTQFDYGKHLTAPFELLPGGYIGVFDITGGSGWHQLTADNAPARYAMRARVGSRRERRRTPRDQWLLSDPK</sequence>
<protein>
    <submittedName>
        <fullName evidence="2">Uncharacterized protein</fullName>
    </submittedName>
</protein>
<proteinExistence type="predicted"/>
<dbReference type="KEGG" id="nyu:D7D52_33195"/>
<feature type="region of interest" description="Disordered" evidence="1">
    <location>
        <begin position="221"/>
        <end position="242"/>
    </location>
</feature>
<feature type="compositionally biased region" description="Basic residues" evidence="1">
    <location>
        <begin position="222"/>
        <end position="231"/>
    </location>
</feature>
<dbReference type="Proteomes" id="UP000267164">
    <property type="component" value="Chromosome"/>
</dbReference>
<keyword evidence="3" id="KW-1185">Reference proteome</keyword>
<gene>
    <name evidence="2" type="ORF">D7D52_33195</name>
</gene>
<dbReference type="EMBL" id="CP032568">
    <property type="protein sequence ID" value="AYF77870.1"/>
    <property type="molecule type" value="Genomic_DNA"/>
</dbReference>
<name>A0A386ZKN6_9NOCA</name>
<evidence type="ECO:0000313" key="3">
    <source>
        <dbReference type="Proteomes" id="UP000267164"/>
    </source>
</evidence>
<evidence type="ECO:0000256" key="1">
    <source>
        <dbReference type="SAM" id="MobiDB-lite"/>
    </source>
</evidence>